<reference evidence="6 7" key="1">
    <citation type="submission" date="2023-09" db="EMBL/GenBank/DDBJ databases">
        <authorList>
            <person name="Golyshina O.V."/>
            <person name="Lunev E.A."/>
            <person name="Bargiela R."/>
            <person name="Gaines M.C."/>
            <person name="Daum B."/>
            <person name="Bale N.J."/>
            <person name="Koenen M."/>
            <person name="Sinninghe Damst J.S."/>
            <person name="Yakimov M."/>
            <person name="Golyshin P.N."/>
        </authorList>
    </citation>
    <scope>NUCLEOTIDE SEQUENCE [LARGE SCALE GENOMIC DNA]</scope>
    <source>
        <strain evidence="6 7">M1</strain>
    </source>
</reference>
<dbReference type="SUPFAM" id="SSF51735">
    <property type="entry name" value="NAD(P)-binding Rossmann-fold domains"/>
    <property type="match status" value="1"/>
</dbReference>
<dbReference type="InterPro" id="IPR005676">
    <property type="entry name" value="Asp_semi-ald_DH_pep-lack"/>
</dbReference>
<comment type="similarity">
    <text evidence="1">Belongs to the aspartate-semialdehyde dehydrogenase family.</text>
</comment>
<evidence type="ECO:0000256" key="4">
    <source>
        <dbReference type="PIRSR" id="PIRSR000148-1"/>
    </source>
</evidence>
<dbReference type="Pfam" id="PF02774">
    <property type="entry name" value="Semialdhyde_dhC"/>
    <property type="match status" value="1"/>
</dbReference>
<keyword evidence="2" id="KW-0521">NADP</keyword>
<dbReference type="GeneID" id="95968148"/>
<feature type="domain" description="Semialdehyde dehydrogenase NAD-binding" evidence="5">
    <location>
        <begin position="5"/>
        <end position="133"/>
    </location>
</feature>
<protein>
    <submittedName>
        <fullName evidence="6">Aspartate-semialdehyde dehydrogenase</fullName>
        <ecNumber evidence="6">1.2.1.11</ecNumber>
    </submittedName>
</protein>
<dbReference type="InterPro" id="IPR036291">
    <property type="entry name" value="NAD(P)-bd_dom_sf"/>
</dbReference>
<sequence length="349" mass="38462">MEKRNAVILGASGLVGQRFCQMLSNHPYFNVIGLFGGWASDGKKLSDVLKLPDYCIPQSDLLSETINQLDIEKVKRIDPDIVFSALPNDLAMEAELELASHSIPVFTNASANRMRDDVPLVVPEVNSEFLDIVTEKDGYIVANGNCSSIGLALSLKPLLKYGMRDVNVTTFQAASGAGYPGIPSMDIMDNIIPYIRDEEEKMEKEIPKMFGSLESGRIKNSDVKVNPTCVRVPVRDSHLEVVSVTIHEEVTVEEVSEAFMNFRSHPQEINLPSAPEKPLILRKEENRPQPYLDSMAGYPVRARGMAATVGRLKISGKVIRYVTLSHNTIRGAAGGSVLNAELMFKRGMV</sequence>
<dbReference type="Proteomes" id="UP001451606">
    <property type="component" value="Chromosome"/>
</dbReference>
<evidence type="ECO:0000256" key="2">
    <source>
        <dbReference type="ARBA" id="ARBA00022857"/>
    </source>
</evidence>
<dbReference type="GO" id="GO:0004073">
    <property type="term" value="F:aspartate-semialdehyde dehydrogenase activity"/>
    <property type="evidence" value="ECO:0007669"/>
    <property type="project" value="UniProtKB-EC"/>
</dbReference>
<feature type="active site" description="Proton acceptor" evidence="4">
    <location>
        <position position="238"/>
    </location>
</feature>
<proteinExistence type="inferred from homology"/>
<dbReference type="GO" id="GO:0051287">
    <property type="term" value="F:NAD binding"/>
    <property type="evidence" value="ECO:0007669"/>
    <property type="project" value="InterPro"/>
</dbReference>
<dbReference type="Pfam" id="PF01118">
    <property type="entry name" value="Semialdhyde_dh"/>
    <property type="match status" value="1"/>
</dbReference>
<dbReference type="PANTHER" id="PTHR46718">
    <property type="entry name" value="ASPARTATE-SEMIALDEHYDE DEHYDROGENASE"/>
    <property type="match status" value="1"/>
</dbReference>
<dbReference type="Gene3D" id="3.40.50.720">
    <property type="entry name" value="NAD(P)-binding Rossmann-like Domain"/>
    <property type="match status" value="1"/>
</dbReference>
<dbReference type="EMBL" id="CP133772">
    <property type="protein sequence ID" value="WYY00825.1"/>
    <property type="molecule type" value="Genomic_DNA"/>
</dbReference>
<dbReference type="PIRSF" id="PIRSF000148">
    <property type="entry name" value="ASA_dh"/>
    <property type="match status" value="1"/>
</dbReference>
<dbReference type="GO" id="GO:0046983">
    <property type="term" value="F:protein dimerization activity"/>
    <property type="evidence" value="ECO:0007669"/>
    <property type="project" value="InterPro"/>
</dbReference>
<accession>A0AAX4NHB6</accession>
<evidence type="ECO:0000256" key="3">
    <source>
        <dbReference type="ARBA" id="ARBA00023002"/>
    </source>
</evidence>
<name>A0AAX4NHB6_9ARCH</name>
<dbReference type="CDD" id="cd02315">
    <property type="entry name" value="ScASADH_like_N"/>
    <property type="match status" value="1"/>
</dbReference>
<dbReference type="PANTHER" id="PTHR46718:SF1">
    <property type="entry name" value="ASPARTATE-SEMIALDEHYDE DEHYDROGENASE"/>
    <property type="match status" value="1"/>
</dbReference>
<evidence type="ECO:0000259" key="5">
    <source>
        <dbReference type="SMART" id="SM00859"/>
    </source>
</evidence>
<keyword evidence="7" id="KW-1185">Reference proteome</keyword>
<gene>
    <name evidence="6" type="primary">asd</name>
    <name evidence="6" type="ORF">OXIME_001410</name>
</gene>
<dbReference type="InterPro" id="IPR012280">
    <property type="entry name" value="Semialdhyde_DH_dimer_dom"/>
</dbReference>
<organism evidence="6 7">
    <name type="scientific">Oxyplasma meridianum</name>
    <dbReference type="NCBI Taxonomy" id="3073602"/>
    <lineage>
        <taxon>Archaea</taxon>
        <taxon>Methanobacteriati</taxon>
        <taxon>Thermoplasmatota</taxon>
        <taxon>Thermoplasmata</taxon>
        <taxon>Thermoplasmatales</taxon>
        <taxon>Thermoplasmataceae</taxon>
        <taxon>Oxyplasma</taxon>
    </lineage>
</organism>
<keyword evidence="3 6" id="KW-0560">Oxidoreductase</keyword>
<dbReference type="SUPFAM" id="SSF55347">
    <property type="entry name" value="Glyceraldehyde-3-phosphate dehydrogenase-like, C-terminal domain"/>
    <property type="match status" value="1"/>
</dbReference>
<dbReference type="GO" id="GO:0009088">
    <property type="term" value="P:threonine biosynthetic process"/>
    <property type="evidence" value="ECO:0007669"/>
    <property type="project" value="TreeGrafter"/>
</dbReference>
<dbReference type="AlphaFoldDB" id="A0AAX4NHB6"/>
<evidence type="ECO:0000313" key="6">
    <source>
        <dbReference type="EMBL" id="WYY00825.1"/>
    </source>
</evidence>
<dbReference type="InterPro" id="IPR000534">
    <property type="entry name" value="Semialdehyde_DH_NAD-bd"/>
</dbReference>
<dbReference type="SMART" id="SM00859">
    <property type="entry name" value="Semialdhyde_dh"/>
    <property type="match status" value="1"/>
</dbReference>
<dbReference type="NCBIfam" id="TIGR00978">
    <property type="entry name" value="asd_EA"/>
    <property type="match status" value="1"/>
</dbReference>
<dbReference type="InterPro" id="IPR051823">
    <property type="entry name" value="ASADH-related"/>
</dbReference>
<evidence type="ECO:0000256" key="1">
    <source>
        <dbReference type="ARBA" id="ARBA00010584"/>
    </source>
</evidence>
<dbReference type="KEGG" id="omr:OXIME_001410"/>
<dbReference type="CDD" id="cd18130">
    <property type="entry name" value="ASADH_C_arch_fung_like"/>
    <property type="match status" value="1"/>
</dbReference>
<dbReference type="GO" id="GO:0009086">
    <property type="term" value="P:methionine biosynthetic process"/>
    <property type="evidence" value="ECO:0007669"/>
    <property type="project" value="UniProtKB-ARBA"/>
</dbReference>
<dbReference type="GO" id="GO:0050661">
    <property type="term" value="F:NADP binding"/>
    <property type="evidence" value="ECO:0007669"/>
    <property type="project" value="InterPro"/>
</dbReference>
<dbReference type="Gene3D" id="3.30.360.10">
    <property type="entry name" value="Dihydrodipicolinate Reductase, domain 2"/>
    <property type="match status" value="1"/>
</dbReference>
<dbReference type="RefSeq" id="WP_393971152.1">
    <property type="nucleotide sequence ID" value="NZ_CP133772.1"/>
</dbReference>
<dbReference type="NCBIfam" id="NF006416">
    <property type="entry name" value="PRK08664.1"/>
    <property type="match status" value="1"/>
</dbReference>
<feature type="active site" description="Acyl-thioester intermediate" evidence="4">
    <location>
        <position position="146"/>
    </location>
</feature>
<dbReference type="EC" id="1.2.1.11" evidence="6"/>
<evidence type="ECO:0000313" key="7">
    <source>
        <dbReference type="Proteomes" id="UP001451606"/>
    </source>
</evidence>